<dbReference type="SUPFAM" id="SSF54001">
    <property type="entry name" value="Cysteine proteinases"/>
    <property type="match status" value="1"/>
</dbReference>
<dbReference type="AlphaFoldDB" id="A0A7C9MN15"/>
<proteinExistence type="predicted"/>
<protein>
    <submittedName>
        <fullName evidence="4">DUF3857 domain-containing protein</fullName>
    </submittedName>
</protein>
<accession>A0A7C9MN15</accession>
<dbReference type="InterPro" id="IPR002931">
    <property type="entry name" value="Transglutaminase-like"/>
</dbReference>
<name>A0A7C9MN15_9GAMM</name>
<evidence type="ECO:0000313" key="4">
    <source>
        <dbReference type="EMBL" id="MUV14907.1"/>
    </source>
</evidence>
<feature type="signal peptide" evidence="1">
    <location>
        <begin position="1"/>
        <end position="22"/>
    </location>
</feature>
<dbReference type="Pfam" id="PF12969">
    <property type="entry name" value="DUF3857"/>
    <property type="match status" value="1"/>
</dbReference>
<evidence type="ECO:0000313" key="5">
    <source>
        <dbReference type="Proteomes" id="UP000479692"/>
    </source>
</evidence>
<reference evidence="4 5" key="1">
    <citation type="submission" date="2019-12" db="EMBL/GenBank/DDBJ databases">
        <authorList>
            <person name="Xu J."/>
        </authorList>
    </citation>
    <scope>NUCLEOTIDE SEQUENCE [LARGE SCALE GENOMIC DNA]</scope>
    <source>
        <strain evidence="4 5">HX-5-24</strain>
    </source>
</reference>
<keyword evidence="1" id="KW-0732">Signal</keyword>
<dbReference type="Gene3D" id="2.60.40.3140">
    <property type="match status" value="1"/>
</dbReference>
<feature type="domain" description="Transglutaminase-like" evidence="2">
    <location>
        <begin position="264"/>
        <end position="347"/>
    </location>
</feature>
<evidence type="ECO:0000259" key="3">
    <source>
        <dbReference type="Pfam" id="PF12969"/>
    </source>
</evidence>
<dbReference type="Proteomes" id="UP000479692">
    <property type="component" value="Unassembled WGS sequence"/>
</dbReference>
<dbReference type="Gene3D" id="3.10.620.30">
    <property type="match status" value="1"/>
</dbReference>
<sequence length="624" mass="68466">MTQGWKRWPVVLAMFACAATMAADGKAQKADTAPMRRETFALDYVVQADGTYVETRESTIKLLKEPGVDYMRQVTVGYSTSTEAVEVLEAYTRKADGRRVDVPKDNYQKSVEGGEGDGNPAFSDRTTLTVVYPDLEVGDTVGLKYRTTVKTPIFDDRFSTVEAFDEARYEGDVRVRIDAPESMQPRWKAWGLKESRNALQDDRRVVEWTWQNRAPVESERKDWSVYSFGDSPSLLYSTFQDNAQIAQAYGVRALPKAVPDDRIRKLADEIAKGKQGERDVAHALYDWVATNIRYAGNCIGLGAVVPRDTTFVLDNRMGDCKDHATLLQALLTAKGIESRQALVNASSSYTLPEVPVVSMVNHVINYLPGLDLYVDSTSDSTPFGSLPPNVAGKPVLLVGGPVAVSKTPAHADERNVHKVDVTMKIAADGSVDGTMSAQFGGMFAEMTRASLRNIDEETRKDLVSKMFQGHTAKGNIAWPDAKPLLDTHSLTADFQVEQLLPVPGAFPVRPPMYVPRPIESLAAQESDTAHPSACVGATFEETYRLEFAEGMQVIAVPPAVTLDGPALRYVATTTRAGNVVTIHRLLEDRAKGPICSAAFNADYAAQLKKVRANVQAQLVYATKE</sequence>
<keyword evidence="5" id="KW-1185">Reference proteome</keyword>
<dbReference type="InterPro" id="IPR024618">
    <property type="entry name" value="DUF3857"/>
</dbReference>
<organism evidence="4 5">
    <name type="scientific">Noviluteimonas gilva</name>
    <dbReference type="NCBI Taxonomy" id="2682097"/>
    <lineage>
        <taxon>Bacteria</taxon>
        <taxon>Pseudomonadati</taxon>
        <taxon>Pseudomonadota</taxon>
        <taxon>Gammaproteobacteria</taxon>
        <taxon>Lysobacterales</taxon>
        <taxon>Lysobacteraceae</taxon>
        <taxon>Noviluteimonas</taxon>
    </lineage>
</organism>
<feature type="domain" description="DUF3857" evidence="3">
    <location>
        <begin position="48"/>
        <end position="216"/>
    </location>
</feature>
<evidence type="ECO:0000259" key="2">
    <source>
        <dbReference type="Pfam" id="PF01841"/>
    </source>
</evidence>
<dbReference type="Pfam" id="PF01841">
    <property type="entry name" value="Transglut_core"/>
    <property type="match status" value="1"/>
</dbReference>
<comment type="caution">
    <text evidence="4">The sequence shown here is derived from an EMBL/GenBank/DDBJ whole genome shotgun (WGS) entry which is preliminary data.</text>
</comment>
<dbReference type="EMBL" id="WOXT01000003">
    <property type="protein sequence ID" value="MUV14907.1"/>
    <property type="molecule type" value="Genomic_DNA"/>
</dbReference>
<evidence type="ECO:0000256" key="1">
    <source>
        <dbReference type="SAM" id="SignalP"/>
    </source>
</evidence>
<dbReference type="InterPro" id="IPR038765">
    <property type="entry name" value="Papain-like_cys_pep_sf"/>
</dbReference>
<feature type="chain" id="PRO_5028912976" evidence="1">
    <location>
        <begin position="23"/>
        <end position="624"/>
    </location>
</feature>
<gene>
    <name evidence="4" type="ORF">GN331_11900</name>
</gene>
<dbReference type="RefSeq" id="WP_156642377.1">
    <property type="nucleotide sequence ID" value="NZ_WOXT01000003.1"/>
</dbReference>